<dbReference type="Pfam" id="PF24842">
    <property type="entry name" value="UFD1_N2"/>
    <property type="match status" value="1"/>
</dbReference>
<dbReference type="InterPro" id="IPR055418">
    <property type="entry name" value="UFD1_N2"/>
</dbReference>
<gene>
    <name evidence="7" type="ORF">IWZ03DRAFT_360370</name>
</gene>
<proteinExistence type="inferred from homology"/>
<evidence type="ECO:0000313" key="7">
    <source>
        <dbReference type="EMBL" id="KAK7516670.1"/>
    </source>
</evidence>
<dbReference type="InterPro" id="IPR056012">
    <property type="entry name" value="DUF7590"/>
</dbReference>
<dbReference type="PANTHER" id="PTHR12555:SF15">
    <property type="entry name" value="FUSION DEGRADATION PROTEIN (UFD1), PUTATIVE (AFU_ORTHOLOGUE AFUA_4G04640)-RELATED"/>
    <property type="match status" value="1"/>
</dbReference>
<evidence type="ECO:0000313" key="8">
    <source>
        <dbReference type="Proteomes" id="UP001363622"/>
    </source>
</evidence>
<accession>A0ABR1KL91</accession>
<organism evidence="7 8">
    <name type="scientific">Phyllosticta citriasiana</name>
    <dbReference type="NCBI Taxonomy" id="595635"/>
    <lineage>
        <taxon>Eukaryota</taxon>
        <taxon>Fungi</taxon>
        <taxon>Dikarya</taxon>
        <taxon>Ascomycota</taxon>
        <taxon>Pezizomycotina</taxon>
        <taxon>Dothideomycetes</taxon>
        <taxon>Dothideomycetes incertae sedis</taxon>
        <taxon>Botryosphaeriales</taxon>
        <taxon>Phyllostictaceae</taxon>
        <taxon>Phyllosticta</taxon>
    </lineage>
</organism>
<feature type="region of interest" description="Disordered" evidence="3">
    <location>
        <begin position="131"/>
        <end position="171"/>
    </location>
</feature>
<dbReference type="PANTHER" id="PTHR12555">
    <property type="entry name" value="UBIQUITIN FUSION DEGRADATON PROTEIN 1"/>
    <property type="match status" value="1"/>
</dbReference>
<dbReference type="Gene3D" id="3.10.330.10">
    <property type="match status" value="1"/>
</dbReference>
<evidence type="ECO:0000259" key="6">
    <source>
        <dbReference type="Pfam" id="PF24842"/>
    </source>
</evidence>
<dbReference type="InterPro" id="IPR055417">
    <property type="entry name" value="UFD1_N1"/>
</dbReference>
<sequence length="473" mass="52636">MDEQPSLEWSAQLEVAPVSHYLAGDKLLLPPSALEQLLAAAPLVTTTESSSNHALTSNFDPYNPYSIAAERQARLAETQLRERNHQLPHPLTFRLVNPDNGRVVYAGIREFSAEDGQVVLSKFLRESLGLTAEESPASSGNNSDEDVDRTEDAEHVSRNGKERQKITVHSRQLPKGTYVKLRPLEAGYDPEDWKALLEQHLRSSFTTLTHGEIIEIPTGRRNGQRKEVFRFLVDGFQPDGEGICVVDTDLEVDIEPLNEEQARETLKKIWEKKQRAPGTSAGSSPGGRLDLMAVVEGQVLDGEYVDYELPSWIRSQGLEIELSGVDPEDEVDLYVNPFGSRQRAKPRADEFVFGDTSSTYPKRIRLAPTNVELEDAESLMVSVHAYAKPDAEESSKAPRTFQVKAAPYDPEDILKPPSSVSTSEAPPNADDVQCKNCQQWHVQRDVAKSFKNGQRHFKTTGTALRIPSGGTRR</sequence>
<evidence type="ECO:0000259" key="4">
    <source>
        <dbReference type="Pfam" id="PF03152"/>
    </source>
</evidence>
<dbReference type="InterPro" id="IPR004854">
    <property type="entry name" value="Ufd1-like"/>
</dbReference>
<dbReference type="Gene3D" id="2.40.40.50">
    <property type="entry name" value="Ubiquitin fusion degradation protein UFD1, N-terminal domain"/>
    <property type="match status" value="1"/>
</dbReference>
<dbReference type="Pfam" id="PF24503">
    <property type="entry name" value="DUF7590"/>
    <property type="match status" value="1"/>
</dbReference>
<comment type="caution">
    <text evidence="7">The sequence shown here is derived from an EMBL/GenBank/DDBJ whole genome shotgun (WGS) entry which is preliminary data.</text>
</comment>
<keyword evidence="2" id="KW-0833">Ubl conjugation pathway</keyword>
<feature type="domain" description="DUF7590" evidence="5">
    <location>
        <begin position="282"/>
        <end position="406"/>
    </location>
</feature>
<dbReference type="Pfam" id="PF03152">
    <property type="entry name" value="UFD1_N1"/>
    <property type="match status" value="1"/>
</dbReference>
<dbReference type="Proteomes" id="UP001363622">
    <property type="component" value="Unassembled WGS sequence"/>
</dbReference>
<evidence type="ECO:0000256" key="1">
    <source>
        <dbReference type="ARBA" id="ARBA00006043"/>
    </source>
</evidence>
<feature type="region of interest" description="Disordered" evidence="3">
    <location>
        <begin position="449"/>
        <end position="473"/>
    </location>
</feature>
<name>A0ABR1KL91_9PEZI</name>
<keyword evidence="8" id="KW-1185">Reference proteome</keyword>
<comment type="similarity">
    <text evidence="1">Belongs to the UFD1 family.</text>
</comment>
<evidence type="ECO:0000256" key="3">
    <source>
        <dbReference type="SAM" id="MobiDB-lite"/>
    </source>
</evidence>
<feature type="compositionally biased region" description="Basic and acidic residues" evidence="3">
    <location>
        <begin position="150"/>
        <end position="165"/>
    </location>
</feature>
<evidence type="ECO:0000256" key="2">
    <source>
        <dbReference type="ARBA" id="ARBA00022786"/>
    </source>
</evidence>
<feature type="domain" description="Ubiquitin fusion degradation protein UFD1 N-terminal subdomain 2" evidence="6">
    <location>
        <begin position="175"/>
        <end position="256"/>
    </location>
</feature>
<protein>
    <submittedName>
        <fullName evidence="7">Ubiquitin fusion degradation protein UFD1-domain-containing protein</fullName>
    </submittedName>
</protein>
<feature type="region of interest" description="Disordered" evidence="3">
    <location>
        <begin position="390"/>
        <end position="432"/>
    </location>
</feature>
<reference evidence="7 8" key="1">
    <citation type="submission" date="2024-04" db="EMBL/GenBank/DDBJ databases">
        <title>Phyllosticta paracitricarpa is synonymous to the EU quarantine fungus P. citricarpa based on phylogenomic analyses.</title>
        <authorList>
            <consortium name="Lawrence Berkeley National Laboratory"/>
            <person name="Van Ingen-Buijs V.A."/>
            <person name="Van Westerhoven A.C."/>
            <person name="Haridas S."/>
            <person name="Skiadas P."/>
            <person name="Martin F."/>
            <person name="Groenewald J.Z."/>
            <person name="Crous P.W."/>
            <person name="Seidl M.F."/>
        </authorList>
    </citation>
    <scope>NUCLEOTIDE SEQUENCE [LARGE SCALE GENOMIC DNA]</scope>
    <source>
        <strain evidence="7 8">CBS 123371</strain>
    </source>
</reference>
<dbReference type="EMBL" id="JBBPHU010000006">
    <property type="protein sequence ID" value="KAK7516670.1"/>
    <property type="molecule type" value="Genomic_DNA"/>
</dbReference>
<feature type="domain" description="Ubiquitin fusion degradation protein UFD1 N-terminal subdomain 1" evidence="4">
    <location>
        <begin position="85"/>
        <end position="133"/>
    </location>
</feature>
<evidence type="ECO:0000259" key="5">
    <source>
        <dbReference type="Pfam" id="PF24503"/>
    </source>
</evidence>
<dbReference type="InterPro" id="IPR042299">
    <property type="entry name" value="Ufd1-like_Nn"/>
</dbReference>